<dbReference type="AlphaFoldDB" id="A0A6H2A5N2"/>
<evidence type="ECO:0000313" key="1">
    <source>
        <dbReference type="EMBL" id="QJA55009.1"/>
    </source>
</evidence>
<accession>A0A6H2A5N2</accession>
<reference evidence="1" key="1">
    <citation type="submission" date="2020-03" db="EMBL/GenBank/DDBJ databases">
        <title>The deep terrestrial virosphere.</title>
        <authorList>
            <person name="Holmfeldt K."/>
            <person name="Nilsson E."/>
            <person name="Simone D."/>
            <person name="Lopez-Fernandez M."/>
            <person name="Wu X."/>
            <person name="de Brujin I."/>
            <person name="Lundin D."/>
            <person name="Andersson A."/>
            <person name="Bertilsson S."/>
            <person name="Dopson M."/>
        </authorList>
    </citation>
    <scope>NUCLEOTIDE SEQUENCE</scope>
    <source>
        <strain evidence="1">TM448A06478</strain>
    </source>
</reference>
<sequence length="129" mass="14444">MTGNNDWLAKEKCDECEAGKANICAIQSMIRHFQDNPKDKEEIYKLLDDGLSRWVFDASLEWIDEDPQDLIMYGIVHGFIAAKGTMPSFSPSVRPTDSMVLELLREAVASISAKEFPPINPDGTPVNKE</sequence>
<protein>
    <submittedName>
        <fullName evidence="1">Uncharacterized protein</fullName>
    </submittedName>
</protein>
<organism evidence="1">
    <name type="scientific">viral metagenome</name>
    <dbReference type="NCBI Taxonomy" id="1070528"/>
    <lineage>
        <taxon>unclassified sequences</taxon>
        <taxon>metagenomes</taxon>
        <taxon>organismal metagenomes</taxon>
    </lineage>
</organism>
<dbReference type="EMBL" id="MT144559">
    <property type="protein sequence ID" value="QJA55009.1"/>
    <property type="molecule type" value="Genomic_DNA"/>
</dbReference>
<name>A0A6H2A5N2_9ZZZZ</name>
<gene>
    <name evidence="1" type="ORF">TM448A06478_0001</name>
</gene>
<proteinExistence type="predicted"/>